<feature type="transmembrane region" description="Helical" evidence="1">
    <location>
        <begin position="17"/>
        <end position="37"/>
    </location>
</feature>
<dbReference type="RefSeq" id="WP_156016568.1">
    <property type="nucleotide sequence ID" value="NZ_WGGD01000005.1"/>
</dbReference>
<reference evidence="2 3" key="1">
    <citation type="submission" date="2019-10" db="EMBL/GenBank/DDBJ databases">
        <title>Sequencing and Assembly of Multiple Reported Metal-Biooxidizing Members of the Extremely Thermoacidophilic Archaeal Family Sulfolobaceae.</title>
        <authorList>
            <person name="Counts J.A."/>
            <person name="Kelly R.M."/>
        </authorList>
    </citation>
    <scope>NUCLEOTIDE SEQUENCE [LARGE SCALE GENOMIC DNA]</scope>
    <source>
        <strain evidence="2 3">DSM 6482</strain>
    </source>
</reference>
<name>A0A6A9QVA6_SULME</name>
<organism evidence="2 3">
    <name type="scientific">Sulfuracidifex metallicus DSM 6482 = JCM 9184</name>
    <dbReference type="NCBI Taxonomy" id="523847"/>
    <lineage>
        <taxon>Archaea</taxon>
        <taxon>Thermoproteota</taxon>
        <taxon>Thermoprotei</taxon>
        <taxon>Sulfolobales</taxon>
        <taxon>Sulfolobaceae</taxon>
        <taxon>Sulfuracidifex</taxon>
    </lineage>
</organism>
<gene>
    <name evidence="2" type="ORF">GC250_06035</name>
</gene>
<protein>
    <submittedName>
        <fullName evidence="2">Uncharacterized protein</fullName>
    </submittedName>
</protein>
<comment type="caution">
    <text evidence="2">The sequence shown here is derived from an EMBL/GenBank/DDBJ whole genome shotgun (WGS) entry which is preliminary data.</text>
</comment>
<keyword evidence="1" id="KW-0812">Transmembrane</keyword>
<evidence type="ECO:0000313" key="2">
    <source>
        <dbReference type="EMBL" id="MUN29002.1"/>
    </source>
</evidence>
<sequence length="263" mass="28565">MSGFNGIEGDVNAPGEIPIWMAVLYFIVVGGVYVAALATKKMKFSTLDLVYIGIGGALSVVLEFYVGPIFSRAIPKIPGLDISFGLRLFMVSIFAAIIRKPGAAAAMLALFDILGDIFHYGFGGEPIYLIYEAFTYGFFIDLVTFLSGNHLFGIGMKKMSASKTLLAGFFPAAARFSTVTISEEEEQKDLSWVPLVIVQAIVIGILVSTADPIFYDGFFNPFLYGGVVTWSALIFKFVSYIPWNVITVFLAGIVARRVAKVLG</sequence>
<accession>A0A6A9QVA6</accession>
<feature type="transmembrane region" description="Helical" evidence="1">
    <location>
        <begin position="128"/>
        <end position="152"/>
    </location>
</feature>
<feature type="transmembrane region" description="Helical" evidence="1">
    <location>
        <begin position="193"/>
        <end position="210"/>
    </location>
</feature>
<feature type="transmembrane region" description="Helical" evidence="1">
    <location>
        <begin position="241"/>
        <end position="259"/>
    </location>
</feature>
<keyword evidence="3" id="KW-1185">Reference proteome</keyword>
<evidence type="ECO:0000313" key="3">
    <source>
        <dbReference type="Proteomes" id="UP000470772"/>
    </source>
</evidence>
<evidence type="ECO:0000256" key="1">
    <source>
        <dbReference type="SAM" id="Phobius"/>
    </source>
</evidence>
<keyword evidence="1" id="KW-0472">Membrane</keyword>
<dbReference type="Gene3D" id="1.10.1760.20">
    <property type="match status" value="1"/>
</dbReference>
<proteinExistence type="predicted"/>
<dbReference type="Proteomes" id="UP000470772">
    <property type="component" value="Unassembled WGS sequence"/>
</dbReference>
<dbReference type="EMBL" id="WGGD01000005">
    <property type="protein sequence ID" value="MUN29002.1"/>
    <property type="molecule type" value="Genomic_DNA"/>
</dbReference>
<feature type="transmembrane region" description="Helical" evidence="1">
    <location>
        <begin position="49"/>
        <end position="70"/>
    </location>
</feature>
<keyword evidence="1" id="KW-1133">Transmembrane helix</keyword>
<dbReference type="AlphaFoldDB" id="A0A6A9QVA6"/>